<organism evidence="2 3">
    <name type="scientific">Nitrosomonas communis</name>
    <dbReference type="NCBI Taxonomy" id="44574"/>
    <lineage>
        <taxon>Bacteria</taxon>
        <taxon>Pseudomonadati</taxon>
        <taxon>Pseudomonadota</taxon>
        <taxon>Betaproteobacteria</taxon>
        <taxon>Nitrosomonadales</taxon>
        <taxon>Nitrosomonadaceae</taxon>
        <taxon>Nitrosomonas</taxon>
    </lineage>
</organism>
<dbReference type="AlphaFoldDB" id="A0A1I4WQM4"/>
<evidence type="ECO:0000313" key="2">
    <source>
        <dbReference type="EMBL" id="SFN15542.1"/>
    </source>
</evidence>
<gene>
    <name evidence="2" type="ORF">SAMN05421863_11162</name>
</gene>
<keyword evidence="1" id="KW-0472">Membrane</keyword>
<name>A0A1I4WQM4_9PROT</name>
<feature type="transmembrane region" description="Helical" evidence="1">
    <location>
        <begin position="7"/>
        <end position="26"/>
    </location>
</feature>
<dbReference type="EMBL" id="FOUB01000116">
    <property type="protein sequence ID" value="SFN15542.1"/>
    <property type="molecule type" value="Genomic_DNA"/>
</dbReference>
<evidence type="ECO:0000256" key="1">
    <source>
        <dbReference type="SAM" id="Phobius"/>
    </source>
</evidence>
<keyword evidence="1" id="KW-1133">Transmembrane helix</keyword>
<accession>A0A1I4WQM4</accession>
<sequence length="65" mass="7605">MLIWPSIYYIGIYDVWIEGVLLWLILQTGLAVIWRIVRGILIDIHFIMACILYPLGYHLSMSIVL</sequence>
<keyword evidence="1" id="KW-0812">Transmembrane</keyword>
<proteinExistence type="predicted"/>
<reference evidence="3" key="1">
    <citation type="submission" date="2016-10" db="EMBL/GenBank/DDBJ databases">
        <authorList>
            <person name="Varghese N."/>
            <person name="Submissions S."/>
        </authorList>
    </citation>
    <scope>NUCLEOTIDE SEQUENCE [LARGE SCALE GENOMIC DNA]</scope>
    <source>
        <strain evidence="3">Nm44</strain>
    </source>
</reference>
<evidence type="ECO:0000313" key="3">
    <source>
        <dbReference type="Proteomes" id="UP000183287"/>
    </source>
</evidence>
<dbReference type="Proteomes" id="UP000183287">
    <property type="component" value="Unassembled WGS sequence"/>
</dbReference>
<keyword evidence="3" id="KW-1185">Reference proteome</keyword>
<protein>
    <submittedName>
        <fullName evidence="2">Uncharacterized protein</fullName>
    </submittedName>
</protein>
<feature type="transmembrane region" description="Helical" evidence="1">
    <location>
        <begin position="32"/>
        <end position="55"/>
    </location>
</feature>